<proteinExistence type="predicted"/>
<dbReference type="Proteomes" id="UP001062846">
    <property type="component" value="Chromosome 3"/>
</dbReference>
<comment type="caution">
    <text evidence="1">The sequence shown here is derived from an EMBL/GenBank/DDBJ whole genome shotgun (WGS) entry which is preliminary data.</text>
</comment>
<evidence type="ECO:0000313" key="1">
    <source>
        <dbReference type="EMBL" id="KAI8562810.1"/>
    </source>
</evidence>
<gene>
    <name evidence="1" type="ORF">RHMOL_Rhmol03G0064100</name>
</gene>
<sequence>MDSEFIESPSTSLAKCCDCGCGCGTMNRSYSGTWLRSVKRKFDECEERNRFFIPGLNLPQVARVEIENERDALRDMVSSQQQTIQDLSVELDEERNASSSAANEAMSMILRLQREKAEIQMEARQFKRFVEEKMAHDQQELSAMEDLLYKREEAIQSLYCEVQAYRHRMMSYGLTESEADGERGGISRNNSALGFLDAQELTTYDYPPLKCNLNEVHSEVGNDADDVEKYVFGETPRSRDHLKDLEFRINQLEKSPRQIPLDGDVNGAENAFEKVIVGQSPRRPRNIRKMSTDSPKSFYGMGKEVGPDFTHDSPRFGSSFHKREYSQTEDYLNLRKVDNTSEVGDDMSDRVYTIDSVHQGMPYNGVSDTKPYIGVCEDYLTTPRESLNRENVEDPEIKKMFMRLQALEADRESMRQAIISMRTDKAQLVLLKEIAQHLCKDMSPARRMPVKKPSIIGSFNFMSVFKVNYDVVLIDFRGFLEWKSAIPKLFLKNINYSGLHPLFSGGQKPAEPSTWLMFDVLCNVWYIWQVHVWDVSQQYGVANAFRQGPSHGAMEMSFKYTSMNPGLDHLYRRMMKPVPCEYRVDFQASDFIAFFAVDSLLLQN</sequence>
<organism evidence="1 2">
    <name type="scientific">Rhododendron molle</name>
    <name type="common">Chinese azalea</name>
    <name type="synonym">Azalea mollis</name>
    <dbReference type="NCBI Taxonomy" id="49168"/>
    <lineage>
        <taxon>Eukaryota</taxon>
        <taxon>Viridiplantae</taxon>
        <taxon>Streptophyta</taxon>
        <taxon>Embryophyta</taxon>
        <taxon>Tracheophyta</taxon>
        <taxon>Spermatophyta</taxon>
        <taxon>Magnoliopsida</taxon>
        <taxon>eudicotyledons</taxon>
        <taxon>Gunneridae</taxon>
        <taxon>Pentapetalae</taxon>
        <taxon>asterids</taxon>
        <taxon>Ericales</taxon>
        <taxon>Ericaceae</taxon>
        <taxon>Ericoideae</taxon>
        <taxon>Rhodoreae</taxon>
        <taxon>Rhododendron</taxon>
    </lineage>
</organism>
<reference evidence="1" key="1">
    <citation type="submission" date="2022-02" db="EMBL/GenBank/DDBJ databases">
        <title>Plant Genome Project.</title>
        <authorList>
            <person name="Zhang R.-G."/>
        </authorList>
    </citation>
    <scope>NUCLEOTIDE SEQUENCE</scope>
    <source>
        <strain evidence="1">AT1</strain>
    </source>
</reference>
<keyword evidence="2" id="KW-1185">Reference proteome</keyword>
<dbReference type="EMBL" id="CM046390">
    <property type="protein sequence ID" value="KAI8562810.1"/>
    <property type="molecule type" value="Genomic_DNA"/>
</dbReference>
<name>A0ACC0PBC0_RHOML</name>
<protein>
    <submittedName>
        <fullName evidence="1">Uncharacterized protein</fullName>
    </submittedName>
</protein>
<accession>A0ACC0PBC0</accession>
<evidence type="ECO:0000313" key="2">
    <source>
        <dbReference type="Proteomes" id="UP001062846"/>
    </source>
</evidence>